<accession>A0A7M2TIX3</accession>
<keyword evidence="2" id="KW-1185">Reference proteome</keyword>
<dbReference type="KEGG" id="schf:IPT68_15895"/>
<evidence type="ECO:0000313" key="2">
    <source>
        <dbReference type="Proteomes" id="UP000594008"/>
    </source>
</evidence>
<dbReference type="AlphaFoldDB" id="A0A7M2TIX3"/>
<dbReference type="Proteomes" id="UP000594008">
    <property type="component" value="Chromosome"/>
</dbReference>
<evidence type="ECO:0000313" key="1">
    <source>
        <dbReference type="EMBL" id="QOV47221.1"/>
    </source>
</evidence>
<proteinExistence type="predicted"/>
<name>A0A7M2TIX3_STRCW</name>
<gene>
    <name evidence="1" type="ORF">IPT68_15895</name>
</gene>
<organism evidence="1 2">
    <name type="scientific">Streptomyces chromofuscus</name>
    <dbReference type="NCBI Taxonomy" id="42881"/>
    <lineage>
        <taxon>Bacteria</taxon>
        <taxon>Bacillati</taxon>
        <taxon>Actinomycetota</taxon>
        <taxon>Actinomycetes</taxon>
        <taxon>Kitasatosporales</taxon>
        <taxon>Streptomycetaceae</taxon>
        <taxon>Streptomyces</taxon>
    </lineage>
</organism>
<dbReference type="RefSeq" id="WP_189700194.1">
    <property type="nucleotide sequence ID" value="NZ_BMTA01000017.1"/>
</dbReference>
<reference evidence="1 2" key="1">
    <citation type="submission" date="2020-10" db="EMBL/GenBank/DDBJ databases">
        <title>Streptomyces chromofuscus complate genome analysis.</title>
        <authorList>
            <person name="Anwar N."/>
        </authorList>
    </citation>
    <scope>NUCLEOTIDE SEQUENCE [LARGE SCALE GENOMIC DNA]</scope>
    <source>
        <strain evidence="1 2">DSM 40273</strain>
    </source>
</reference>
<sequence>MRIRASGIAGRRPTRSVVCLLALAPSLALALAGCNPHMYDSVPALRDASRRK</sequence>
<dbReference type="PROSITE" id="PS51257">
    <property type="entry name" value="PROKAR_LIPOPROTEIN"/>
    <property type="match status" value="1"/>
</dbReference>
<evidence type="ECO:0008006" key="3">
    <source>
        <dbReference type="Google" id="ProtNLM"/>
    </source>
</evidence>
<dbReference type="EMBL" id="CP063374">
    <property type="protein sequence ID" value="QOV47221.1"/>
    <property type="molecule type" value="Genomic_DNA"/>
</dbReference>
<protein>
    <recommendedName>
        <fullName evidence="3">Lipoprotein</fullName>
    </recommendedName>
</protein>